<dbReference type="Gene3D" id="3.60.90.10">
    <property type="entry name" value="S-adenosylmethionine decarboxylase"/>
    <property type="match status" value="1"/>
</dbReference>
<dbReference type="InterPro" id="IPR003826">
    <property type="entry name" value="AdoMetDC_fam_prok"/>
</dbReference>
<dbReference type="PANTHER" id="PTHR33866">
    <property type="entry name" value="S-ADENOSYLMETHIONINE DECARBOXYLASE PROENZYME"/>
    <property type="match status" value="1"/>
</dbReference>
<keyword evidence="13" id="KW-1185">Reference proteome</keyword>
<evidence type="ECO:0000256" key="7">
    <source>
        <dbReference type="ARBA" id="ARBA00023239"/>
    </source>
</evidence>
<evidence type="ECO:0000256" key="8">
    <source>
        <dbReference type="ARBA" id="ARBA00023270"/>
    </source>
</evidence>
<keyword evidence="2" id="KW-0210">Decarboxylase</keyword>
<evidence type="ECO:0000256" key="3">
    <source>
        <dbReference type="ARBA" id="ARBA00022813"/>
    </source>
</evidence>
<dbReference type="InterPro" id="IPR017716">
    <property type="entry name" value="S-AdoMet_deCOase_pro-enz"/>
</dbReference>
<dbReference type="AlphaFoldDB" id="A0AAP9XXD1"/>
<dbReference type="SUPFAM" id="SSF56276">
    <property type="entry name" value="S-adenosylmethionine decarboxylase"/>
    <property type="match status" value="1"/>
</dbReference>
<sequence length="130" mass="14533">MDDTGYHYLIDAHVKQPNLLRDASRLKHIFSNALDGFSVLNFVDHKFGEGGGVTGLFLLAESHCSYHTYPESAYIAIDVFTCGREPSEIVPRLIDALDCEHHVIRYQRRGTCTIPSAHSAMPQPAQYVEA</sequence>
<dbReference type="GO" id="GO:0004014">
    <property type="term" value="F:adenosylmethionine decarboxylase activity"/>
    <property type="evidence" value="ECO:0007669"/>
    <property type="project" value="UniProtKB-EC"/>
</dbReference>
<keyword evidence="9" id="KW-0670">Pyruvate</keyword>
<dbReference type="RefSeq" id="WP_012733509.1">
    <property type="nucleotide sequence ID" value="NZ_CP021075.1"/>
</dbReference>
<evidence type="ECO:0000313" key="10">
    <source>
        <dbReference type="EMBL" id="QPQ90438.1"/>
    </source>
</evidence>
<keyword evidence="3" id="KW-0068">Autocatalytic cleavage</keyword>
<keyword evidence="4" id="KW-0745">Spermidine biosynthesis</keyword>
<keyword evidence="8" id="KW-0704">Schiff base</keyword>
<dbReference type="Proteomes" id="UP000594892">
    <property type="component" value="Chromosome 1"/>
</dbReference>
<dbReference type="PANTHER" id="PTHR33866:SF2">
    <property type="entry name" value="S-ADENOSYLMETHIONINE DECARBOXYLASE PROENZYME"/>
    <property type="match status" value="1"/>
</dbReference>
<keyword evidence="5" id="KW-0620">Polyamine biosynthesis</keyword>
<dbReference type="Pfam" id="PF02675">
    <property type="entry name" value="AdoMet_dc"/>
    <property type="match status" value="1"/>
</dbReference>
<evidence type="ECO:0000256" key="6">
    <source>
        <dbReference type="ARBA" id="ARBA00023145"/>
    </source>
</evidence>
<evidence type="ECO:0000256" key="5">
    <source>
        <dbReference type="ARBA" id="ARBA00023115"/>
    </source>
</evidence>
<reference evidence="10 12" key="1">
    <citation type="submission" date="2020-12" db="EMBL/GenBank/DDBJ databases">
        <title>FDA dAtabase for Regulatory Grade micrObial Sequences (FDA-ARGOS): Supporting development and validation of Infectious Disease Dx tests.</title>
        <authorList>
            <person name="Minogue T."/>
            <person name="Wolcott M."/>
            <person name="Wasieloski L."/>
            <person name="Aguilar W."/>
            <person name="Moore D."/>
            <person name="Jaissle J."/>
            <person name="Tallon L."/>
            <person name="Sadzewicz L."/>
            <person name="Zhao X."/>
            <person name="Boylan J."/>
            <person name="Ott S."/>
            <person name="Bowen H."/>
            <person name="Vavikolanu K."/>
            <person name="Mehta A."/>
            <person name="Aluvathingal J."/>
            <person name="Nadendla S."/>
            <person name="Yan Y."/>
            <person name="Sichtig H."/>
        </authorList>
    </citation>
    <scope>NUCLEOTIDE SEQUENCE [LARGE SCALE GENOMIC DNA]</scope>
    <source>
        <strain evidence="10 12">FDAARGOS_949</strain>
    </source>
</reference>
<dbReference type="InterPro" id="IPR016067">
    <property type="entry name" value="S-AdoMet_deCO2ase_core"/>
</dbReference>
<dbReference type="GeneID" id="45695203"/>
<keyword evidence="6" id="KW-0865">Zymogen</keyword>
<organism evidence="10 12">
    <name type="scientific">Burkholderia glumae</name>
    <name type="common">Pseudomonas glumae</name>
    <dbReference type="NCBI Taxonomy" id="337"/>
    <lineage>
        <taxon>Bacteria</taxon>
        <taxon>Pseudomonadati</taxon>
        <taxon>Pseudomonadota</taxon>
        <taxon>Betaproteobacteria</taxon>
        <taxon>Burkholderiales</taxon>
        <taxon>Burkholderiaceae</taxon>
        <taxon>Burkholderia</taxon>
    </lineage>
</organism>
<dbReference type="GO" id="GO:0005829">
    <property type="term" value="C:cytosol"/>
    <property type="evidence" value="ECO:0007669"/>
    <property type="project" value="TreeGrafter"/>
</dbReference>
<evidence type="ECO:0000256" key="9">
    <source>
        <dbReference type="ARBA" id="ARBA00023317"/>
    </source>
</evidence>
<keyword evidence="7 10" id="KW-0456">Lyase</keyword>
<dbReference type="NCBIfam" id="TIGR03330">
    <property type="entry name" value="SAM_DCase_Bsu"/>
    <property type="match status" value="1"/>
</dbReference>
<gene>
    <name evidence="10" type="primary">speD</name>
    <name evidence="10" type="ORF">I6H06_01325</name>
    <name evidence="11" type="ORF">NFI99_03480</name>
</gene>
<name>A0AAP9XXD1_BURGL</name>
<dbReference type="EMBL" id="CP065600">
    <property type="protein sequence ID" value="QPQ90438.1"/>
    <property type="molecule type" value="Genomic_DNA"/>
</dbReference>
<reference evidence="11" key="2">
    <citation type="submission" date="2022-06" db="EMBL/GenBank/DDBJ databases">
        <title>Draft genome sequence of Burkholderia glumae strain GR20004 isolated from rice panicle showing bacterial panicle blight.</title>
        <authorList>
            <person name="Choi S.Y."/>
            <person name="Lee Y.H."/>
        </authorList>
    </citation>
    <scope>NUCLEOTIDE SEQUENCE</scope>
    <source>
        <strain evidence="11">GR20004</strain>
    </source>
</reference>
<accession>A0AAP9XXD1</accession>
<evidence type="ECO:0000256" key="1">
    <source>
        <dbReference type="ARBA" id="ARBA00001928"/>
    </source>
</evidence>
<dbReference type="GO" id="GO:0008295">
    <property type="term" value="P:spermidine biosynthetic process"/>
    <property type="evidence" value="ECO:0007669"/>
    <property type="project" value="UniProtKB-KW"/>
</dbReference>
<protein>
    <submittedName>
        <fullName evidence="10">Adenosylmethionine decarboxylase</fullName>
        <ecNumber evidence="10">4.1.1.50</ecNumber>
    </submittedName>
</protein>
<evidence type="ECO:0000256" key="2">
    <source>
        <dbReference type="ARBA" id="ARBA00022793"/>
    </source>
</evidence>
<evidence type="ECO:0000313" key="12">
    <source>
        <dbReference type="Proteomes" id="UP000594892"/>
    </source>
</evidence>
<dbReference type="EC" id="4.1.1.50" evidence="10"/>
<comment type="cofactor">
    <cofactor evidence="1">
        <name>pyruvate</name>
        <dbReference type="ChEBI" id="CHEBI:15361"/>
    </cofactor>
</comment>
<proteinExistence type="predicted"/>
<evidence type="ECO:0000256" key="4">
    <source>
        <dbReference type="ARBA" id="ARBA00023066"/>
    </source>
</evidence>
<dbReference type="Proteomes" id="UP001056386">
    <property type="component" value="Chromosome 2"/>
</dbReference>
<evidence type="ECO:0000313" key="11">
    <source>
        <dbReference type="EMBL" id="USS43536.1"/>
    </source>
</evidence>
<dbReference type="EMBL" id="CP099583">
    <property type="protein sequence ID" value="USS43536.1"/>
    <property type="molecule type" value="Genomic_DNA"/>
</dbReference>
<evidence type="ECO:0000313" key="13">
    <source>
        <dbReference type="Proteomes" id="UP001056386"/>
    </source>
</evidence>